<dbReference type="Gene3D" id="1.20.1050.90">
    <property type="entry name" value="RecF/RecN/SMC, N-terminal domain"/>
    <property type="match status" value="1"/>
</dbReference>
<dbReference type="PROSITE" id="PS00618">
    <property type="entry name" value="RECF_2"/>
    <property type="match status" value="1"/>
</dbReference>
<dbReference type="InterPro" id="IPR018078">
    <property type="entry name" value="DNA-binding_RecF_CS"/>
</dbReference>
<evidence type="ECO:0000256" key="4">
    <source>
        <dbReference type="ARBA" id="ARBA00022490"/>
    </source>
</evidence>
<evidence type="ECO:0000256" key="11">
    <source>
        <dbReference type="ARBA" id="ARBA00023236"/>
    </source>
</evidence>
<keyword evidence="7 13" id="KW-0227">DNA damage</keyword>
<keyword evidence="11 13" id="KW-0742">SOS response</keyword>
<protein>
    <recommendedName>
        <fullName evidence="3 13">DNA replication and repair protein RecF</fullName>
    </recommendedName>
</protein>
<dbReference type="Proteomes" id="UP001595797">
    <property type="component" value="Unassembled WGS sequence"/>
</dbReference>
<keyword evidence="5 13" id="KW-0235">DNA replication</keyword>
<accession>A0ABV9TKU7</accession>
<gene>
    <name evidence="13 17" type="primary">recF</name>
    <name evidence="17" type="ORF">ACFPCS_13435</name>
</gene>
<dbReference type="InterPro" id="IPR003395">
    <property type="entry name" value="RecF/RecN/SMC_N"/>
</dbReference>
<keyword evidence="9 13" id="KW-0238">DNA-binding</keyword>
<comment type="similarity">
    <text evidence="2 13 14">Belongs to the RecF family.</text>
</comment>
<evidence type="ECO:0000313" key="17">
    <source>
        <dbReference type="EMBL" id="MFC4904572.1"/>
    </source>
</evidence>
<reference evidence="18" key="1">
    <citation type="journal article" date="2019" name="Int. J. Syst. Evol. Microbiol.">
        <title>The Global Catalogue of Microorganisms (GCM) 10K type strain sequencing project: providing services to taxonomists for standard genome sequencing and annotation.</title>
        <authorList>
            <consortium name="The Broad Institute Genomics Platform"/>
            <consortium name="The Broad Institute Genome Sequencing Center for Infectious Disease"/>
            <person name="Wu L."/>
            <person name="Ma J."/>
        </authorList>
    </citation>
    <scope>NUCLEOTIDE SEQUENCE [LARGE SCALE GENOMIC DNA]</scope>
    <source>
        <strain evidence="18">CGMCC 4.6946</strain>
    </source>
</reference>
<evidence type="ECO:0000256" key="9">
    <source>
        <dbReference type="ARBA" id="ARBA00023125"/>
    </source>
</evidence>
<dbReference type="PROSITE" id="PS00617">
    <property type="entry name" value="RECF_1"/>
    <property type="match status" value="1"/>
</dbReference>
<evidence type="ECO:0000256" key="6">
    <source>
        <dbReference type="ARBA" id="ARBA00022741"/>
    </source>
</evidence>
<dbReference type="InterPro" id="IPR001238">
    <property type="entry name" value="DNA-binding_RecF"/>
</dbReference>
<evidence type="ECO:0000256" key="13">
    <source>
        <dbReference type="HAMAP-Rule" id="MF_00365"/>
    </source>
</evidence>
<dbReference type="InterPro" id="IPR027417">
    <property type="entry name" value="P-loop_NTPase"/>
</dbReference>
<dbReference type="InterPro" id="IPR042174">
    <property type="entry name" value="RecF_2"/>
</dbReference>
<dbReference type="PANTHER" id="PTHR32182:SF0">
    <property type="entry name" value="DNA REPLICATION AND REPAIR PROTEIN RECF"/>
    <property type="match status" value="1"/>
</dbReference>
<evidence type="ECO:0000313" key="18">
    <source>
        <dbReference type="Proteomes" id="UP001595797"/>
    </source>
</evidence>
<dbReference type="NCBIfam" id="TIGR00611">
    <property type="entry name" value="recf"/>
    <property type="match status" value="1"/>
</dbReference>
<evidence type="ECO:0000259" key="16">
    <source>
        <dbReference type="Pfam" id="PF02463"/>
    </source>
</evidence>
<evidence type="ECO:0000256" key="8">
    <source>
        <dbReference type="ARBA" id="ARBA00022840"/>
    </source>
</evidence>
<dbReference type="Gene3D" id="3.40.50.300">
    <property type="entry name" value="P-loop containing nucleotide triphosphate hydrolases"/>
    <property type="match status" value="1"/>
</dbReference>
<evidence type="ECO:0000256" key="15">
    <source>
        <dbReference type="SAM" id="MobiDB-lite"/>
    </source>
</evidence>
<feature type="domain" description="RecF/RecN/SMC N-terminal" evidence="16">
    <location>
        <begin position="3"/>
        <end position="363"/>
    </location>
</feature>
<organism evidence="17 18">
    <name type="scientific">Kocuria oceani</name>
    <dbReference type="NCBI Taxonomy" id="988827"/>
    <lineage>
        <taxon>Bacteria</taxon>
        <taxon>Bacillati</taxon>
        <taxon>Actinomycetota</taxon>
        <taxon>Actinomycetes</taxon>
        <taxon>Micrococcales</taxon>
        <taxon>Micrococcaceae</taxon>
        <taxon>Kocuria</taxon>
    </lineage>
</organism>
<evidence type="ECO:0000256" key="12">
    <source>
        <dbReference type="ARBA" id="ARBA00025401"/>
    </source>
</evidence>
<evidence type="ECO:0000256" key="5">
    <source>
        <dbReference type="ARBA" id="ARBA00022705"/>
    </source>
</evidence>
<comment type="subcellular location">
    <subcellularLocation>
        <location evidence="1 13 14">Cytoplasm</location>
    </subcellularLocation>
</comment>
<dbReference type="Pfam" id="PF02463">
    <property type="entry name" value="SMC_N"/>
    <property type="match status" value="1"/>
</dbReference>
<dbReference type="RefSeq" id="WP_277551955.1">
    <property type="nucleotide sequence ID" value="NZ_JARAMH010000016.1"/>
</dbReference>
<proteinExistence type="inferred from homology"/>
<sequence length="410" mass="44501">MFVDHLSLLDYRTYALLDIRLGPGTTVFLGPNGVGKTNIVEALDYTAGLSSHRVSSDAPLIRFGAERAIVRVRVRRGGQQTVLELELNDGRANRVRINRAAPVRARDALGVVRTVLFSPEDLSLVKGDPSHRRRFLDDLARSMRPVLAGTMADYEKVLKQRNALLKSARRSGRFTETHRSTLAAWNDQFARTGAVILHARLQLIDALAPQVATAYDQLTDGTKSTTLRYVSSVLPESAGGDVGQLRDFTPADLHRLILEACEDAEQRELERGLTLIGPHRDELELLLGPAPARGYASHGETWSYALALRLGSWYVHLADDPAEGAAPILLLDDVFAELDARRRSRLAAIVASAEQVLVTAAVEEDLPAELVAGPHDVVRVGPGTAVRDDERPPAGTGSGTGPETEEAPSS</sequence>
<evidence type="ECO:0000256" key="10">
    <source>
        <dbReference type="ARBA" id="ARBA00023204"/>
    </source>
</evidence>
<evidence type="ECO:0000256" key="1">
    <source>
        <dbReference type="ARBA" id="ARBA00004496"/>
    </source>
</evidence>
<keyword evidence="18" id="KW-1185">Reference proteome</keyword>
<dbReference type="EMBL" id="JBHSIW010000017">
    <property type="protein sequence ID" value="MFC4904572.1"/>
    <property type="molecule type" value="Genomic_DNA"/>
</dbReference>
<evidence type="ECO:0000256" key="2">
    <source>
        <dbReference type="ARBA" id="ARBA00008016"/>
    </source>
</evidence>
<comment type="function">
    <text evidence="12 13 14">The RecF protein is involved in DNA metabolism; it is required for DNA replication and normal SOS inducibility. RecF binds preferentially to single-stranded, linear DNA. It also seems to bind ATP.</text>
</comment>
<dbReference type="SUPFAM" id="SSF52540">
    <property type="entry name" value="P-loop containing nucleoside triphosphate hydrolases"/>
    <property type="match status" value="1"/>
</dbReference>
<evidence type="ECO:0000256" key="7">
    <source>
        <dbReference type="ARBA" id="ARBA00022763"/>
    </source>
</evidence>
<name>A0ABV9TKU7_9MICC</name>
<comment type="caution">
    <text evidence="17">The sequence shown here is derived from an EMBL/GenBank/DDBJ whole genome shotgun (WGS) entry which is preliminary data.</text>
</comment>
<evidence type="ECO:0000256" key="14">
    <source>
        <dbReference type="RuleBase" id="RU000578"/>
    </source>
</evidence>
<keyword evidence="10 13" id="KW-0234">DNA repair</keyword>
<dbReference type="HAMAP" id="MF_00365">
    <property type="entry name" value="RecF"/>
    <property type="match status" value="1"/>
</dbReference>
<feature type="region of interest" description="Disordered" evidence="15">
    <location>
        <begin position="378"/>
        <end position="410"/>
    </location>
</feature>
<feature type="binding site" evidence="13">
    <location>
        <begin position="30"/>
        <end position="37"/>
    </location>
    <ligand>
        <name>ATP</name>
        <dbReference type="ChEBI" id="CHEBI:30616"/>
    </ligand>
</feature>
<keyword evidence="6 13" id="KW-0547">Nucleotide-binding</keyword>
<keyword evidence="8 13" id="KW-0067">ATP-binding</keyword>
<dbReference type="PANTHER" id="PTHR32182">
    <property type="entry name" value="DNA REPLICATION AND REPAIR PROTEIN RECF"/>
    <property type="match status" value="1"/>
</dbReference>
<evidence type="ECO:0000256" key="3">
    <source>
        <dbReference type="ARBA" id="ARBA00020170"/>
    </source>
</evidence>
<keyword evidence="4 13" id="KW-0963">Cytoplasm</keyword>